<name>A0A6A6BS24_9PEZI</name>
<proteinExistence type="predicted"/>
<dbReference type="InterPro" id="IPR011990">
    <property type="entry name" value="TPR-like_helical_dom_sf"/>
</dbReference>
<dbReference type="AlphaFoldDB" id="A0A6A6BS24"/>
<dbReference type="Gene3D" id="1.25.40.10">
    <property type="entry name" value="Tetratricopeptide repeat domain"/>
    <property type="match status" value="2"/>
</dbReference>
<dbReference type="EMBL" id="ML995477">
    <property type="protein sequence ID" value="KAF2145381.1"/>
    <property type="molecule type" value="Genomic_DNA"/>
</dbReference>
<protein>
    <recommendedName>
        <fullName evidence="4">Pentacotripeptide-repeat region of PRORP domain-containing protein</fullName>
    </recommendedName>
</protein>
<dbReference type="GeneID" id="54293574"/>
<feature type="compositionally biased region" description="Basic and acidic residues" evidence="1">
    <location>
        <begin position="110"/>
        <end position="127"/>
    </location>
</feature>
<accession>A0A6A6BS24</accession>
<organism evidence="2 3">
    <name type="scientific">Aplosporella prunicola CBS 121167</name>
    <dbReference type="NCBI Taxonomy" id="1176127"/>
    <lineage>
        <taxon>Eukaryota</taxon>
        <taxon>Fungi</taxon>
        <taxon>Dikarya</taxon>
        <taxon>Ascomycota</taxon>
        <taxon>Pezizomycotina</taxon>
        <taxon>Dothideomycetes</taxon>
        <taxon>Dothideomycetes incertae sedis</taxon>
        <taxon>Botryosphaeriales</taxon>
        <taxon>Aplosporellaceae</taxon>
        <taxon>Aplosporella</taxon>
    </lineage>
</organism>
<keyword evidence="3" id="KW-1185">Reference proteome</keyword>
<dbReference type="OrthoDB" id="185373at2759"/>
<gene>
    <name evidence="2" type="ORF">K452DRAFT_204073</name>
</gene>
<evidence type="ECO:0000313" key="3">
    <source>
        <dbReference type="Proteomes" id="UP000799438"/>
    </source>
</evidence>
<sequence>MQTLWTRTLRTRYSCRCRQCASYSTIVARRAATAVATASRSAAGSRLPALPSSTILYSAIFAVAAVADGHAKQQRRDQWNAAIQNAKDQLKAPHDELGELDEAGEPSANEEQRDTRPLEPDVGHEALDEGSNVSDQGGLDYIDWGGSTLWDDAQEYTMESSTRPPWPVNFGPELVPEHLPPQSIYAPNLSKLQGLRSLWTRRKMQTMNLCTAKMATDLMMEAKLFKLPGTTVPRVPLEQLPPSLHPIAKLDVCQLRDKLFRINQRLHDTKALHRDHQHLIPEFEPVFGSYPSYQQDDAGEFHYKLHRMNKTIFRLFDACAQGEIQLETLIVDVLNKILTCSAPPNITTFNALLLGFMRLKQPRMSNVVIKAMHVTHMRPDEITCSAILRHHIALGQPQHFTRFLDRMLGRGAASTALMLARPNLHPNNFARQVGRVVPHAYDSEKLVQKVFPTPQVFNAVVTGSLKFTGLDRAIDICADLALEGWGLDEAGLALFLGAAAEQKNWEAGSAVWQQMQLLRGMLPAGARLDSRTYLKMLGLCWQCGHEDDFAAVFNEAATVGYRKQALL</sequence>
<reference evidence="2" key="1">
    <citation type="journal article" date="2020" name="Stud. Mycol.">
        <title>101 Dothideomycetes genomes: a test case for predicting lifestyles and emergence of pathogens.</title>
        <authorList>
            <person name="Haridas S."/>
            <person name="Albert R."/>
            <person name="Binder M."/>
            <person name="Bloem J."/>
            <person name="Labutti K."/>
            <person name="Salamov A."/>
            <person name="Andreopoulos B."/>
            <person name="Baker S."/>
            <person name="Barry K."/>
            <person name="Bills G."/>
            <person name="Bluhm B."/>
            <person name="Cannon C."/>
            <person name="Castanera R."/>
            <person name="Culley D."/>
            <person name="Daum C."/>
            <person name="Ezra D."/>
            <person name="Gonzalez J."/>
            <person name="Henrissat B."/>
            <person name="Kuo A."/>
            <person name="Liang C."/>
            <person name="Lipzen A."/>
            <person name="Lutzoni F."/>
            <person name="Magnuson J."/>
            <person name="Mondo S."/>
            <person name="Nolan M."/>
            <person name="Ohm R."/>
            <person name="Pangilinan J."/>
            <person name="Park H.-J."/>
            <person name="Ramirez L."/>
            <person name="Alfaro M."/>
            <person name="Sun H."/>
            <person name="Tritt A."/>
            <person name="Yoshinaga Y."/>
            <person name="Zwiers L.-H."/>
            <person name="Turgeon B."/>
            <person name="Goodwin S."/>
            <person name="Spatafora J."/>
            <person name="Crous P."/>
            <person name="Grigoriev I."/>
        </authorList>
    </citation>
    <scope>NUCLEOTIDE SEQUENCE</scope>
    <source>
        <strain evidence="2">CBS 121167</strain>
    </source>
</reference>
<evidence type="ECO:0000256" key="1">
    <source>
        <dbReference type="SAM" id="MobiDB-lite"/>
    </source>
</evidence>
<feature type="region of interest" description="Disordered" evidence="1">
    <location>
        <begin position="99"/>
        <end position="137"/>
    </location>
</feature>
<evidence type="ECO:0000313" key="2">
    <source>
        <dbReference type="EMBL" id="KAF2145381.1"/>
    </source>
</evidence>
<dbReference type="RefSeq" id="XP_033401093.1">
    <property type="nucleotide sequence ID" value="XM_033536078.1"/>
</dbReference>
<evidence type="ECO:0008006" key="4">
    <source>
        <dbReference type="Google" id="ProtNLM"/>
    </source>
</evidence>
<feature type="non-terminal residue" evidence="2">
    <location>
        <position position="567"/>
    </location>
</feature>
<dbReference type="Proteomes" id="UP000799438">
    <property type="component" value="Unassembled WGS sequence"/>
</dbReference>